<keyword evidence="3" id="KW-1185">Reference proteome</keyword>
<proteinExistence type="predicted"/>
<accession>A0A1Q8CVW4</accession>
<dbReference type="AlphaFoldDB" id="A0A1Q8CVW4"/>
<sequence>MRYLTVDDLTDVERRLVDAVASGEPLDLVGPDEATDPAARTGWGPERTVRGELVRQLLLDRFGWTAGDRPDPRGVRLRGARLAGGLDLAEVESRLPLSLVDCVAEDTVRLTGSRLSAVDLSGLVGTNVVAREATIERAMRLAGARLECRSPEGTLDLGGTRLGTWLDLAGSHLVNTDPEGAVFNGNDLSTGAGIFLSQGFRAEGGGPLGTVRLSGATIGGQAVLTGASLRNAAGPALVADYLRTRSNLMLGGEFHAEGRYESGTLRLLGADIGGRLVGDNGRVDAIDPDHLAVNLAQTHVAGDLFLPADFTDGLLLLTGLTYDGMARRASLGQWLDMLANRTPHYASQPYFQLASAHQAAGHERDVRRIHLARQRDLLRRGDLDFWGRLWHRITGLTVGYGYRPVTALVWWTGTVALSVLLITAVAGPSGAVQRSAVGDGRPSACSAAEQVGLALTMATPLVKPGSQQPCLIDTTSHVGQVVIAGTWVLQALGWAFVTLFVAGFTGLVRRSP</sequence>
<keyword evidence="1" id="KW-1133">Transmembrane helix</keyword>
<evidence type="ECO:0000256" key="1">
    <source>
        <dbReference type="SAM" id="Phobius"/>
    </source>
</evidence>
<feature type="transmembrane region" description="Helical" evidence="1">
    <location>
        <begin position="487"/>
        <end position="508"/>
    </location>
</feature>
<dbReference type="RefSeq" id="WP_075124521.1">
    <property type="nucleotide sequence ID" value="NZ_MSIE01000007.1"/>
</dbReference>
<evidence type="ECO:0000313" key="3">
    <source>
        <dbReference type="Proteomes" id="UP000185596"/>
    </source>
</evidence>
<evidence type="ECO:0008006" key="4">
    <source>
        <dbReference type="Google" id="ProtNLM"/>
    </source>
</evidence>
<organism evidence="2 3">
    <name type="scientific">Actinophytocola xanthii</name>
    <dbReference type="NCBI Taxonomy" id="1912961"/>
    <lineage>
        <taxon>Bacteria</taxon>
        <taxon>Bacillati</taxon>
        <taxon>Actinomycetota</taxon>
        <taxon>Actinomycetes</taxon>
        <taxon>Pseudonocardiales</taxon>
        <taxon>Pseudonocardiaceae</taxon>
    </lineage>
</organism>
<dbReference type="OrthoDB" id="5194370at2"/>
<reference evidence="2 3" key="1">
    <citation type="submission" date="2016-12" db="EMBL/GenBank/DDBJ databases">
        <title>The draft genome sequence of Actinophytocola sp. 11-183.</title>
        <authorList>
            <person name="Wang W."/>
            <person name="Yuan L."/>
        </authorList>
    </citation>
    <scope>NUCLEOTIDE SEQUENCE [LARGE SCALE GENOMIC DNA]</scope>
    <source>
        <strain evidence="2 3">11-183</strain>
    </source>
</reference>
<dbReference type="EMBL" id="MSIE01000007">
    <property type="protein sequence ID" value="OLF18494.1"/>
    <property type="molecule type" value="Genomic_DNA"/>
</dbReference>
<comment type="caution">
    <text evidence="2">The sequence shown here is derived from an EMBL/GenBank/DDBJ whole genome shotgun (WGS) entry which is preliminary data.</text>
</comment>
<keyword evidence="1" id="KW-0812">Transmembrane</keyword>
<evidence type="ECO:0000313" key="2">
    <source>
        <dbReference type="EMBL" id="OLF18494.1"/>
    </source>
</evidence>
<protein>
    <recommendedName>
        <fullName evidence="4">Oxidoreductase</fullName>
    </recommendedName>
</protein>
<dbReference type="Proteomes" id="UP000185596">
    <property type="component" value="Unassembled WGS sequence"/>
</dbReference>
<name>A0A1Q8CVW4_9PSEU</name>
<dbReference type="STRING" id="1912961.BU204_05940"/>
<gene>
    <name evidence="2" type="ORF">BU204_05940</name>
</gene>
<keyword evidence="1" id="KW-0472">Membrane</keyword>
<dbReference type="Gene3D" id="2.160.20.80">
    <property type="entry name" value="E3 ubiquitin-protein ligase SopA"/>
    <property type="match status" value="1"/>
</dbReference>